<dbReference type="InterPro" id="IPR009014">
    <property type="entry name" value="Transketo_C/PFOR_II"/>
</dbReference>
<dbReference type="Proteomes" id="UP000273194">
    <property type="component" value="Chromosome"/>
</dbReference>
<evidence type="ECO:0000313" key="26">
    <source>
        <dbReference type="Proteomes" id="UP000269431"/>
    </source>
</evidence>
<dbReference type="EMBL" id="CP033235">
    <property type="protein sequence ID" value="AZF68083.1"/>
    <property type="molecule type" value="Genomic_DNA"/>
</dbReference>
<dbReference type="Proteomes" id="UP000278715">
    <property type="component" value="Chromosome"/>
</dbReference>
<dbReference type="KEGG" id="ssoa:SULA_1320"/>
<dbReference type="Proteomes" id="UP000282269">
    <property type="component" value="Chromosome"/>
</dbReference>
<evidence type="ECO:0000313" key="10">
    <source>
        <dbReference type="EMBL" id="AKA76312.1"/>
    </source>
</evidence>
<dbReference type="SUPFAM" id="SSF52518">
    <property type="entry name" value="Thiamin diphosphate-binding fold (THDP-binding)"/>
    <property type="match status" value="1"/>
</dbReference>
<reference evidence="24" key="2">
    <citation type="submission" date="2016-04" db="EMBL/GenBank/DDBJ databases">
        <authorList>
            <person name="Shah S.A."/>
            <person name="Garrett R.A."/>
        </authorList>
    </citation>
    <scope>NUCLEOTIDE SEQUENCE [LARGE SCALE GENOMIC DNA]</scope>
    <source>
        <strain evidence="24">ATCC 35091 / DSM 1616 / JCM 8930 / NBRC 15331 / P1</strain>
    </source>
</reference>
<keyword evidence="6" id="KW-0786">Thiamine pyrophosphate</keyword>
<evidence type="ECO:0000256" key="5">
    <source>
        <dbReference type="ARBA" id="ARBA00012691"/>
    </source>
</evidence>
<dbReference type="PANTHER" id="PTHR43825">
    <property type="entry name" value="PYRUVATE DEHYDROGENASE E1 COMPONENT"/>
    <property type="match status" value="1"/>
</dbReference>
<evidence type="ECO:0000313" key="24">
    <source>
        <dbReference type="Proteomes" id="UP000076770"/>
    </source>
</evidence>
<dbReference type="Proteomes" id="UP000076770">
    <property type="component" value="Chromosome i"/>
</dbReference>
<evidence type="ECO:0000313" key="32">
    <source>
        <dbReference type="Proteomes" id="UP000594632"/>
    </source>
</evidence>
<evidence type="ECO:0000313" key="28">
    <source>
        <dbReference type="Proteomes" id="UP000273443"/>
    </source>
</evidence>
<dbReference type="KEGG" id="ssol:SULB_1321"/>
<proteinExistence type="inferred from homology"/>
<evidence type="ECO:0000313" key="16">
    <source>
        <dbReference type="EMBL" id="AZF78557.1"/>
    </source>
</evidence>
<dbReference type="EMBL" id="CP011057">
    <property type="protein sequence ID" value="AKA79004.1"/>
    <property type="molecule type" value="Genomic_DNA"/>
</dbReference>
<dbReference type="GO" id="GO:0047553">
    <property type="term" value="F:2-oxoglutarate synthase activity"/>
    <property type="evidence" value="ECO:0007669"/>
    <property type="project" value="UniProtKB-ARBA"/>
</dbReference>
<dbReference type="InterPro" id="IPR051157">
    <property type="entry name" value="PDH/Transketolase"/>
</dbReference>
<dbReference type="Proteomes" id="UP000033085">
    <property type="component" value="Chromosome"/>
</dbReference>
<evidence type="ECO:0000313" key="12">
    <source>
        <dbReference type="EMBL" id="AZF68083.1"/>
    </source>
</evidence>
<dbReference type="Proteomes" id="UP000269431">
    <property type="component" value="Chromosome"/>
</dbReference>
<feature type="domain" description="Transketolase-like pyrimidine-binding" evidence="8">
    <location>
        <begin position="7"/>
        <end position="173"/>
    </location>
</feature>
<evidence type="ECO:0000256" key="3">
    <source>
        <dbReference type="ARBA" id="ARBA00007131"/>
    </source>
</evidence>
<dbReference type="FunFam" id="3.40.50.970:FF:000129">
    <property type="entry name" value="Transketolase"/>
    <property type="match status" value="1"/>
</dbReference>
<dbReference type="GO" id="GO:0019164">
    <property type="term" value="F:pyruvate synthase activity"/>
    <property type="evidence" value="ECO:0007669"/>
    <property type="project" value="UniProtKB-ARBA"/>
</dbReference>
<dbReference type="KEGG" id="ssof:SULC_1319"/>
<dbReference type="SUPFAM" id="SSF52922">
    <property type="entry name" value="TK C-terminal domain-like"/>
    <property type="match status" value="1"/>
</dbReference>
<reference evidence="20" key="3">
    <citation type="submission" date="2016-04" db="EMBL/GenBank/DDBJ databases">
        <authorList>
            <person name="Evans L.H."/>
            <person name="Alamgir A."/>
            <person name="Owens N."/>
            <person name="Weber N.D."/>
            <person name="Virtaneva K."/>
            <person name="Barbian K."/>
            <person name="Babar A."/>
            <person name="Rosenke K."/>
        </authorList>
    </citation>
    <scope>NUCLEOTIDE SEQUENCE</scope>
    <source>
        <strain evidence="20">P1</strain>
    </source>
</reference>
<evidence type="ECO:0000313" key="29">
    <source>
        <dbReference type="Proteomes" id="UP000275843"/>
    </source>
</evidence>
<sequence length="313" mass="35086">MMQGNIYSMRETFGRLLADLGDKNKDLVVITADVGDSTRALYFREKFKDRYFNVGIAEQDMVNFAAGLAAVGKKPAIVNFGMFLMRAWEQIRNSIARMNLDVKMFVTHTGYSDHGDGSSHQVLEDIALMRVLPNMKVVVPADPKDIERSLPVIINEERGPLYYRIGREYSPPITIGQEYEFKIGKAYVIKDGSDLAIIGAGVVLWDALKAAEELEKLGISVAVINLFSIKPIDENTIEYYARKAGKIITIEEHSIYGGIGSAVAEVTARRYPVPIRFVGATTFGRSARSQRDLLDYYNINYKTIIREAIDLLK</sequence>
<evidence type="ECO:0000313" key="27">
    <source>
        <dbReference type="Proteomes" id="UP000273194"/>
    </source>
</evidence>
<reference evidence="19 32" key="6">
    <citation type="journal article" date="2020" name="Nat. Commun.">
        <title>The structures of two archaeal type IV pili illuminate evolutionary relationships.</title>
        <authorList>
            <person name="Wang F."/>
            <person name="Baquero D.P."/>
            <person name="Su Z."/>
            <person name="Beltran L.C."/>
            <person name="Prangishvili D."/>
            <person name="Krupovic M."/>
            <person name="Egelman E.H."/>
        </authorList>
    </citation>
    <scope>NUCLEOTIDE SEQUENCE [LARGE SCALE GENOMIC DNA]</scope>
    <source>
        <strain evidence="19 32">POZ149</strain>
    </source>
</reference>
<dbReference type="Proteomes" id="UP000033106">
    <property type="component" value="Chromosome"/>
</dbReference>
<evidence type="ECO:0000313" key="11">
    <source>
        <dbReference type="EMBL" id="AKA79004.1"/>
    </source>
</evidence>
<evidence type="ECO:0000313" key="23">
    <source>
        <dbReference type="Proteomes" id="UP000033106"/>
    </source>
</evidence>
<evidence type="ECO:0000313" key="20">
    <source>
        <dbReference type="EMBL" id="SAI83839.1"/>
    </source>
</evidence>
<dbReference type="EMBL" id="CP033241">
    <property type="protein sequence ID" value="AZF83800.1"/>
    <property type="molecule type" value="Genomic_DNA"/>
</dbReference>
<dbReference type="EMBL" id="CP033240">
    <property type="protein sequence ID" value="AZF81161.1"/>
    <property type="molecule type" value="Genomic_DNA"/>
</dbReference>
<evidence type="ECO:0000256" key="2">
    <source>
        <dbReference type="ARBA" id="ARBA00003908"/>
    </source>
</evidence>
<dbReference type="OrthoDB" id="6779at2157"/>
<dbReference type="EMBL" id="LT549890">
    <property type="protein sequence ID" value="SAI83839.1"/>
    <property type="molecule type" value="Genomic_DNA"/>
</dbReference>
<evidence type="ECO:0000256" key="1">
    <source>
        <dbReference type="ARBA" id="ARBA00001964"/>
    </source>
</evidence>
<dbReference type="OMA" id="MTVINTC"/>
<dbReference type="InterPro" id="IPR029061">
    <property type="entry name" value="THDP-binding"/>
</dbReference>
<reference evidence="10" key="5">
    <citation type="submission" date="2018-10" db="EMBL/GenBank/DDBJ databases">
        <authorList>
            <person name="McCarthy S."/>
            <person name="Gradnigo J."/>
            <person name="Johnson T."/>
            <person name="Payne S."/>
            <person name="Lipzen A."/>
            <person name="Schackwitz W."/>
            <person name="Martin J."/>
            <person name="Moriyama E."/>
            <person name="Blum P."/>
        </authorList>
    </citation>
    <scope>NUCLEOTIDE SEQUENCE</scope>
    <source>
        <strain evidence="9">SARC-B</strain>
        <strain evidence="10">SARC-C</strain>
        <strain evidence="11">SULA</strain>
    </source>
</reference>
<dbReference type="Proteomes" id="UP000267993">
    <property type="component" value="Chromosome"/>
</dbReference>
<dbReference type="EMBL" id="CP050869">
    <property type="protein sequence ID" value="QPG50601.1"/>
    <property type="molecule type" value="Genomic_DNA"/>
</dbReference>
<dbReference type="EMBL" id="CP033239">
    <property type="protein sequence ID" value="AZF78557.1"/>
    <property type="molecule type" value="Genomic_DNA"/>
</dbReference>
<evidence type="ECO:0000256" key="7">
    <source>
        <dbReference type="ARBA" id="ARBA00048893"/>
    </source>
</evidence>
<dbReference type="Proteomes" id="UP000033057">
    <property type="component" value="Chromosome"/>
</dbReference>
<dbReference type="Gene3D" id="3.40.50.970">
    <property type="match status" value="1"/>
</dbReference>
<evidence type="ECO:0000313" key="18">
    <source>
        <dbReference type="EMBL" id="AZF83800.1"/>
    </source>
</evidence>
<protein>
    <recommendedName>
        <fullName evidence="5">2-oxoacid oxidoreductase (ferredoxin)</fullName>
        <ecNumber evidence="5">1.2.7.11</ecNumber>
    </recommendedName>
</protein>
<reference evidence="25 26" key="4">
    <citation type="journal article" date="2018" name="Proc. Natl. Acad. Sci. U.S.A.">
        <title>Nonmutational mechanism of inheritance in the Archaeon Sulfolobus solfataricus.</title>
        <authorList>
            <person name="Payne S."/>
            <person name="McCarthy S."/>
            <person name="Johnson T."/>
            <person name="North E."/>
            <person name="Blum P."/>
        </authorList>
    </citation>
    <scope>NUCLEOTIDE SEQUENCE [LARGE SCALE GENOMIC DNA]</scope>
    <source>
        <strain evidence="13 25">SARC-H</strain>
        <strain evidence="14 29">SARC-I</strain>
        <strain evidence="16 30">SARC-N</strain>
        <strain evidence="17 31">SARC-O</strain>
        <strain evidence="18 26">SUL120</strain>
        <strain evidence="12 27">SULG</strain>
        <strain evidence="15 28">SULM</strain>
    </source>
</reference>
<evidence type="ECO:0000313" key="21">
    <source>
        <dbReference type="Proteomes" id="UP000033057"/>
    </source>
</evidence>
<dbReference type="GeneID" id="44129275"/>
<evidence type="ECO:0000313" key="22">
    <source>
        <dbReference type="Proteomes" id="UP000033085"/>
    </source>
</evidence>
<dbReference type="EMBL" id="CP011055">
    <property type="protein sequence ID" value="AKA73614.1"/>
    <property type="molecule type" value="Genomic_DNA"/>
</dbReference>
<evidence type="ECO:0000313" key="15">
    <source>
        <dbReference type="EMBL" id="AZF75947.1"/>
    </source>
</evidence>
<dbReference type="CDD" id="cd07033">
    <property type="entry name" value="TPP_PYR_DXS_TK_like"/>
    <property type="match status" value="1"/>
</dbReference>
<dbReference type="PANTHER" id="PTHR43825:SF1">
    <property type="entry name" value="TRANSKETOLASE-LIKE PYRIMIDINE-BINDING DOMAIN-CONTAINING PROTEIN"/>
    <property type="match status" value="1"/>
</dbReference>
<dbReference type="Proteomes" id="UP000594632">
    <property type="component" value="Chromosome"/>
</dbReference>
<comment type="subunit">
    <text evidence="4">Heterodimer composed of an alpha and a beta subunit.</text>
</comment>
<comment type="catalytic activity">
    <reaction evidence="7">
        <text>a 2-oxocarboxylate + 2 oxidized [2Fe-2S]-[ferredoxin] + CoA = an acyl-CoA + 2 reduced [2Fe-2S]-[ferredoxin] + CO2 + H(+)</text>
        <dbReference type="Rhea" id="RHEA:42316"/>
        <dbReference type="Rhea" id="RHEA-COMP:10000"/>
        <dbReference type="Rhea" id="RHEA-COMP:10001"/>
        <dbReference type="ChEBI" id="CHEBI:15378"/>
        <dbReference type="ChEBI" id="CHEBI:16526"/>
        <dbReference type="ChEBI" id="CHEBI:33737"/>
        <dbReference type="ChEBI" id="CHEBI:33738"/>
        <dbReference type="ChEBI" id="CHEBI:35179"/>
        <dbReference type="ChEBI" id="CHEBI:57287"/>
        <dbReference type="ChEBI" id="CHEBI:58342"/>
        <dbReference type="EC" id="1.2.7.11"/>
    </reaction>
</comment>
<dbReference type="EMBL" id="CP033238">
    <property type="protein sequence ID" value="AZF75947.1"/>
    <property type="molecule type" value="Genomic_DNA"/>
</dbReference>
<comment type="cofactor">
    <cofactor evidence="1">
        <name>thiamine diphosphate</name>
        <dbReference type="ChEBI" id="CHEBI:58937"/>
    </cofactor>
</comment>
<reference evidence="21 22" key="1">
    <citation type="journal article" date="2015" name="Genome Announc.">
        <title>Complete Genome Sequence of Sulfolobus solfataricus Strain 98/2 and Evolved Derivatives.</title>
        <authorList>
            <person name="McCarthy S."/>
            <person name="Gradnigo J."/>
            <person name="Johnson T."/>
            <person name="Payne S."/>
            <person name="Lipzen A."/>
            <person name="Martin J."/>
            <person name="Schackwitz W."/>
            <person name="Moriyama E."/>
            <person name="Blum P."/>
        </authorList>
    </citation>
    <scope>NUCLEOTIDE SEQUENCE [LARGE SCALE GENOMIC DNA]</scope>
    <source>
        <strain evidence="21">98/2 SULC</strain>
        <strain evidence="9">SARC-B</strain>
        <strain evidence="10">SARC-C</strain>
        <strain evidence="11 23">SULA</strain>
        <strain evidence="22">SULB</strain>
    </source>
</reference>
<dbReference type="Pfam" id="PF02780">
    <property type="entry name" value="Transketolase_C"/>
    <property type="match status" value="1"/>
</dbReference>
<comment type="function">
    <text evidence="2">Catalyzes the coenzyme A-dependent oxidative decarboxylation of different 2-oxoacids such as 2-oxoglutarate, pyruvate and 2-oxobutyrate to form their CoA derivatives.</text>
</comment>
<gene>
    <name evidence="19" type="ORF">HFC64_13020</name>
    <name evidence="20" type="ORF">SSOP1_0285</name>
    <name evidence="11" type="ORF">SULA_1320</name>
    <name evidence="9" type="ORF">SULB_1321</name>
    <name evidence="10" type="ORF">SULC_1319</name>
    <name evidence="12" type="ORF">SULG_06550</name>
    <name evidence="13" type="ORF">SULH_06550</name>
    <name evidence="14" type="ORF">SULI_06550</name>
    <name evidence="15" type="ORF">SULM_06550</name>
    <name evidence="16" type="ORF">SULN_06550</name>
    <name evidence="17" type="ORF">SULO_06560</name>
    <name evidence="18" type="ORF">SULZ_06795</name>
</gene>
<evidence type="ECO:0000313" key="14">
    <source>
        <dbReference type="EMBL" id="AZF73323.1"/>
    </source>
</evidence>
<dbReference type="Proteomes" id="UP000275843">
    <property type="component" value="Chromosome"/>
</dbReference>
<evidence type="ECO:0000313" key="19">
    <source>
        <dbReference type="EMBL" id="QPG50601.1"/>
    </source>
</evidence>
<dbReference type="EMBL" id="CP011056">
    <property type="protein sequence ID" value="AKA76312.1"/>
    <property type="molecule type" value="Genomic_DNA"/>
</dbReference>
<name>A0A0E3KBD3_SACSO</name>
<dbReference type="GeneID" id="1455449"/>
<dbReference type="SMART" id="SM00861">
    <property type="entry name" value="Transket_pyr"/>
    <property type="match status" value="1"/>
</dbReference>
<evidence type="ECO:0000313" key="30">
    <source>
        <dbReference type="Proteomes" id="UP000278715"/>
    </source>
</evidence>
<evidence type="ECO:0000313" key="13">
    <source>
        <dbReference type="EMBL" id="AZF70703.1"/>
    </source>
</evidence>
<dbReference type="RefSeq" id="WP_009990593.1">
    <property type="nucleotide sequence ID" value="NZ_CP011055.2"/>
</dbReference>
<dbReference type="InterPro" id="IPR005475">
    <property type="entry name" value="Transketolase-like_Pyr-bd"/>
</dbReference>
<dbReference type="Gene3D" id="3.40.50.920">
    <property type="match status" value="1"/>
</dbReference>
<dbReference type="EMBL" id="CP033237">
    <property type="protein sequence ID" value="AZF73323.1"/>
    <property type="molecule type" value="Genomic_DNA"/>
</dbReference>
<dbReference type="EMBL" id="CP033236">
    <property type="protein sequence ID" value="AZF70703.1"/>
    <property type="molecule type" value="Genomic_DNA"/>
</dbReference>
<dbReference type="Proteomes" id="UP000273443">
    <property type="component" value="Chromosome"/>
</dbReference>
<comment type="similarity">
    <text evidence="3">Belongs to the transketolase family.</text>
</comment>
<dbReference type="PATRIC" id="fig|2287.6.peg.1369"/>
<evidence type="ECO:0000256" key="4">
    <source>
        <dbReference type="ARBA" id="ARBA00011631"/>
    </source>
</evidence>
<evidence type="ECO:0000313" key="9">
    <source>
        <dbReference type="EMBL" id="AKA73614.1"/>
    </source>
</evidence>
<dbReference type="Pfam" id="PF02779">
    <property type="entry name" value="Transket_pyr"/>
    <property type="match status" value="1"/>
</dbReference>
<dbReference type="EC" id="1.2.7.11" evidence="5"/>
<evidence type="ECO:0000259" key="8">
    <source>
        <dbReference type="SMART" id="SM00861"/>
    </source>
</evidence>
<evidence type="ECO:0000313" key="25">
    <source>
        <dbReference type="Proteomes" id="UP000267993"/>
    </source>
</evidence>
<evidence type="ECO:0000313" key="17">
    <source>
        <dbReference type="EMBL" id="AZF81161.1"/>
    </source>
</evidence>
<dbReference type="GO" id="GO:0018491">
    <property type="term" value="F:2-oxobutyrate synthase activity"/>
    <property type="evidence" value="ECO:0007669"/>
    <property type="project" value="UniProtKB-ARBA"/>
</dbReference>
<evidence type="ECO:0000256" key="6">
    <source>
        <dbReference type="ARBA" id="ARBA00023052"/>
    </source>
</evidence>
<accession>A0A0E3KBD3</accession>
<dbReference type="AlphaFoldDB" id="A0A0E3KBD3"/>
<dbReference type="InterPro" id="IPR033248">
    <property type="entry name" value="Transketolase_C"/>
</dbReference>
<organism evidence="10 21">
    <name type="scientific">Saccharolobus solfataricus</name>
    <name type="common">Sulfolobus solfataricus</name>
    <dbReference type="NCBI Taxonomy" id="2287"/>
    <lineage>
        <taxon>Archaea</taxon>
        <taxon>Thermoproteota</taxon>
        <taxon>Thermoprotei</taxon>
        <taxon>Sulfolobales</taxon>
        <taxon>Sulfolobaceae</taxon>
        <taxon>Saccharolobus</taxon>
    </lineage>
</organism>
<evidence type="ECO:0000313" key="31">
    <source>
        <dbReference type="Proteomes" id="UP000282269"/>
    </source>
</evidence>